<proteinExistence type="predicted"/>
<reference evidence="2" key="1">
    <citation type="journal article" date="2013" name="Environ. Microbiol.">
        <title>Seasonally variable intestinal metagenomes of the red palm weevil (Rhynchophorus ferrugineus).</title>
        <authorList>
            <person name="Jia S."/>
            <person name="Zhang X."/>
            <person name="Zhang G."/>
            <person name="Yin A."/>
            <person name="Zhang S."/>
            <person name="Li F."/>
            <person name="Wang L."/>
            <person name="Zhao D."/>
            <person name="Yun Q."/>
            <person name="Tala"/>
            <person name="Wang J."/>
            <person name="Sun G."/>
            <person name="Baabdullah M."/>
            <person name="Yu X."/>
            <person name="Hu S."/>
            <person name="Al-Mssallem I.S."/>
            <person name="Yu J."/>
        </authorList>
    </citation>
    <scope>NUCLEOTIDE SEQUENCE</scope>
</reference>
<dbReference type="AlphaFoldDB" id="A0A060C6M8"/>
<dbReference type="EMBL" id="KF123306">
    <property type="protein sequence ID" value="AIA90607.1"/>
    <property type="molecule type" value="Genomic_DNA"/>
</dbReference>
<protein>
    <submittedName>
        <fullName evidence="2">Glycos_transf_2</fullName>
    </submittedName>
</protein>
<dbReference type="InterPro" id="IPR029044">
    <property type="entry name" value="Nucleotide-diphossugar_trans"/>
</dbReference>
<feature type="domain" description="Glycosyltransferase 2-like" evidence="1">
    <location>
        <begin position="11"/>
        <end position="83"/>
    </location>
</feature>
<feature type="non-terminal residue" evidence="2">
    <location>
        <position position="92"/>
    </location>
</feature>
<accession>A0A060C6M8</accession>
<dbReference type="Gene3D" id="3.90.550.10">
    <property type="entry name" value="Spore Coat Polysaccharide Biosynthesis Protein SpsA, Chain A"/>
    <property type="match status" value="1"/>
</dbReference>
<dbReference type="Pfam" id="PF00535">
    <property type="entry name" value="Glycos_transf_2"/>
    <property type="match status" value="1"/>
</dbReference>
<name>A0A060C6M8_9FIRM</name>
<evidence type="ECO:0000313" key="2">
    <source>
        <dbReference type="EMBL" id="AIA90607.1"/>
    </source>
</evidence>
<organism evidence="2">
    <name type="scientific">uncultured Ethanoligenens sp</name>
    <dbReference type="NCBI Taxonomy" id="286556"/>
    <lineage>
        <taxon>Bacteria</taxon>
        <taxon>Bacillati</taxon>
        <taxon>Bacillota</taxon>
        <taxon>Clostridia</taxon>
        <taxon>Eubacteriales</taxon>
        <taxon>Oscillospiraceae</taxon>
        <taxon>Ethanoligenens</taxon>
        <taxon>environmental samples</taxon>
    </lineage>
</organism>
<dbReference type="InterPro" id="IPR001173">
    <property type="entry name" value="Glyco_trans_2-like"/>
</dbReference>
<evidence type="ECO:0000259" key="1">
    <source>
        <dbReference type="Pfam" id="PF00535"/>
    </source>
</evidence>
<sequence length="92" mass="9658">MDTTTRARTAVVIPAYEPGAELVRSTRELVGAGFTVVVVDDGSGPSYGEVISQLDPGIHLLTHARNRGKGAALETGYRYVQAEIGPCTVVTA</sequence>
<dbReference type="SUPFAM" id="SSF53448">
    <property type="entry name" value="Nucleotide-diphospho-sugar transferases"/>
    <property type="match status" value="1"/>
</dbReference>